<dbReference type="InterPro" id="IPR001098">
    <property type="entry name" value="DNA-dir_DNA_pol_A_palm_dom"/>
</dbReference>
<keyword evidence="10" id="KW-0234">DNA repair</keyword>
<dbReference type="Gene3D" id="3.30.70.370">
    <property type="match status" value="1"/>
</dbReference>
<dbReference type="Pfam" id="PF18049">
    <property type="entry name" value="DNA_pol_P_Exo"/>
    <property type="match status" value="1"/>
</dbReference>
<keyword evidence="6" id="KW-0235">DNA replication</keyword>
<dbReference type="InterPro" id="IPR043502">
    <property type="entry name" value="DNA/RNA_pol_sf"/>
</dbReference>
<evidence type="ECO:0000256" key="9">
    <source>
        <dbReference type="ARBA" id="ARBA00023125"/>
    </source>
</evidence>
<dbReference type="EMBL" id="KE164837">
    <property type="protein sequence ID" value="EPQ20435.1"/>
    <property type="molecule type" value="Genomic_DNA"/>
</dbReference>
<dbReference type="GO" id="GO:0006261">
    <property type="term" value="P:DNA-templated DNA replication"/>
    <property type="evidence" value="ECO:0007669"/>
    <property type="project" value="InterPro"/>
</dbReference>
<dbReference type="FunFam" id="1.20.1060.10:FF:000001">
    <property type="entry name" value="DNA polymerase I"/>
    <property type="match status" value="1"/>
</dbReference>
<comment type="catalytic activity">
    <reaction evidence="12">
        <text>DNA(n) + a 2'-deoxyribonucleoside 5'-triphosphate = DNA(n+1) + diphosphate</text>
        <dbReference type="Rhea" id="RHEA:22508"/>
        <dbReference type="Rhea" id="RHEA-COMP:17339"/>
        <dbReference type="Rhea" id="RHEA-COMP:17340"/>
        <dbReference type="ChEBI" id="CHEBI:33019"/>
        <dbReference type="ChEBI" id="CHEBI:61560"/>
        <dbReference type="ChEBI" id="CHEBI:173112"/>
        <dbReference type="EC" id="2.7.7.7"/>
    </reaction>
</comment>
<sequence>MKMENYEAFVGFDLCQMPLSSVAQKIMSAMHSGDLVESKNWRESEKTAEVVNKPSVKYSVLPEDGKNQALEKMSLHSFTSQTSSASLRLSQSSSIRLTDQLFTEQRQNISSRAPSSCPTPQCKQAASVLQEKEHKRKHFLKQYINNENKEGMNLKRKHITCHNSPEKTSKHMALKEDAEEAEAALNSGNSGAFRNQFCDIRHLDDLEKSQLIEMLRQAVSLVVTLMYKDGSTQLRADQALVPSVKGVVMLLQSHAEGRGPPAASAPGRALEAGVRPSDRCIYIETVQSAVWSQEQEAHNQFARNVLFQILKCTCPVICFNAKDFVRTVLQYLGDDGSWKRVADFVGLDPSIAAWLIDPREAAPSFEDLVAKSFGNAITVKVSCTYGNSSRNTVNQNVCANLRVLHRLTMDLCSQLKASIMFPPVKQAYGLWQLFCTLELPLIPILAVMESHSIRVDKEALERTSVLLGSRLKELEQEAHFVAGEQFLITSSDQLREILFGKLQLHLLSPTETLPKTGLRGHLSTSEAVLTALQALHPLPKIILEYRQVHKIKSTFVDGLLACVKEGAISSTWNQTGTVTGRLSAKHPNIQGISKHPVQITKPQNYKGKEEAALTISPRTMLVSARGHTFLAADFAQIELRILAHLSGDPELLKLFQEPESDDVFSTLTSQWKDIPAERVTHTDREQTKRVVYAVVYGAGKERLAACLGVPVPEASRFLESFLQKYRKIKDFAQATIARCHQTGHVASIMGRRRPLPRIHARNQQLRAQAERQAVNFVVQGSAADLCKMAMIHIFAAVAASPTLTARLVAQIHDELLFEVEDAQVPEFAALVQGAMEALQHVRALELQLQVPLKVSLSTGRSWGHLVPLQEALPQPRPRPATSPRNRLARPHLPSSPAFRP</sequence>
<dbReference type="PANTHER" id="PTHR10133:SF27">
    <property type="entry name" value="DNA POLYMERASE NU"/>
    <property type="match status" value="1"/>
</dbReference>
<protein>
    <recommendedName>
        <fullName evidence="14">DNA polymerase nu</fullName>
        <ecNumber evidence="3">2.7.7.7</ecNumber>
    </recommendedName>
</protein>
<dbReference type="GO" id="GO:0003887">
    <property type="term" value="F:DNA-directed DNA polymerase activity"/>
    <property type="evidence" value="ECO:0007669"/>
    <property type="project" value="UniProtKB-KW"/>
</dbReference>
<keyword evidence="18" id="KW-1185">Reference proteome</keyword>
<evidence type="ECO:0000256" key="11">
    <source>
        <dbReference type="ARBA" id="ARBA00023242"/>
    </source>
</evidence>
<evidence type="ECO:0000256" key="3">
    <source>
        <dbReference type="ARBA" id="ARBA00012417"/>
    </source>
</evidence>
<evidence type="ECO:0000256" key="13">
    <source>
        <dbReference type="ARBA" id="ARBA00065498"/>
    </source>
</evidence>
<dbReference type="Gene3D" id="1.20.1060.10">
    <property type="entry name" value="Taq DNA Polymerase, Chain T, domain 4"/>
    <property type="match status" value="1"/>
</dbReference>
<dbReference type="PANTHER" id="PTHR10133">
    <property type="entry name" value="DNA POLYMERASE I"/>
    <property type="match status" value="1"/>
</dbReference>
<comment type="subcellular location">
    <subcellularLocation>
        <location evidence="1">Nucleus</location>
    </subcellularLocation>
</comment>
<evidence type="ECO:0000256" key="10">
    <source>
        <dbReference type="ARBA" id="ARBA00023204"/>
    </source>
</evidence>
<dbReference type="eggNOG" id="KOG0950">
    <property type="taxonomic scope" value="Eukaryota"/>
</dbReference>
<dbReference type="AlphaFoldDB" id="S7NTZ5"/>
<organism evidence="17 18">
    <name type="scientific">Myotis brandtii</name>
    <name type="common">Brandt's bat</name>
    <dbReference type="NCBI Taxonomy" id="109478"/>
    <lineage>
        <taxon>Eukaryota</taxon>
        <taxon>Metazoa</taxon>
        <taxon>Chordata</taxon>
        <taxon>Craniata</taxon>
        <taxon>Vertebrata</taxon>
        <taxon>Euteleostomi</taxon>
        <taxon>Mammalia</taxon>
        <taxon>Eutheria</taxon>
        <taxon>Laurasiatheria</taxon>
        <taxon>Chiroptera</taxon>
        <taxon>Yangochiroptera</taxon>
        <taxon>Vespertilionidae</taxon>
        <taxon>Myotis</taxon>
    </lineage>
</organism>
<dbReference type="FunFam" id="3.30.420.10:FF:000070">
    <property type="entry name" value="DNA polymerase nu"/>
    <property type="match status" value="1"/>
</dbReference>
<dbReference type="CDD" id="cd08638">
    <property type="entry name" value="DNA_pol_A_theta"/>
    <property type="match status" value="1"/>
</dbReference>
<evidence type="ECO:0000256" key="7">
    <source>
        <dbReference type="ARBA" id="ARBA00022763"/>
    </source>
</evidence>
<dbReference type="Gene3D" id="1.10.150.20">
    <property type="entry name" value="5' to 3' exonuclease, C-terminal subdomain"/>
    <property type="match status" value="1"/>
</dbReference>
<evidence type="ECO:0000256" key="14">
    <source>
        <dbReference type="ARBA" id="ARBA00073328"/>
    </source>
</evidence>
<dbReference type="SUPFAM" id="SSF56672">
    <property type="entry name" value="DNA/RNA polymerases"/>
    <property type="match status" value="1"/>
</dbReference>
<accession>S7NTZ5</accession>
<dbReference type="InterPro" id="IPR002298">
    <property type="entry name" value="DNA_polymerase_A"/>
</dbReference>
<evidence type="ECO:0000256" key="5">
    <source>
        <dbReference type="ARBA" id="ARBA00022695"/>
    </source>
</evidence>
<comment type="similarity">
    <text evidence="2">Belongs to the DNA polymerase type-A family.</text>
</comment>
<evidence type="ECO:0000256" key="1">
    <source>
        <dbReference type="ARBA" id="ARBA00004123"/>
    </source>
</evidence>
<evidence type="ECO:0000256" key="2">
    <source>
        <dbReference type="ARBA" id="ARBA00007705"/>
    </source>
</evidence>
<evidence type="ECO:0000256" key="15">
    <source>
        <dbReference type="SAM" id="MobiDB-lite"/>
    </source>
</evidence>
<keyword evidence="4" id="KW-0808">Transferase</keyword>
<proteinExistence type="inferred from homology"/>
<evidence type="ECO:0000256" key="6">
    <source>
        <dbReference type="ARBA" id="ARBA00022705"/>
    </source>
</evidence>
<keyword evidence="8" id="KW-0239">DNA-directed DNA polymerase</keyword>
<reference evidence="17 18" key="1">
    <citation type="journal article" date="2013" name="Nat. Commun.">
        <title>Genome analysis reveals insights into physiology and longevity of the Brandt's bat Myotis brandtii.</title>
        <authorList>
            <person name="Seim I."/>
            <person name="Fang X."/>
            <person name="Xiong Z."/>
            <person name="Lobanov A.V."/>
            <person name="Huang Z."/>
            <person name="Ma S."/>
            <person name="Feng Y."/>
            <person name="Turanov A.A."/>
            <person name="Zhu Y."/>
            <person name="Lenz T.L."/>
            <person name="Gerashchenko M.V."/>
            <person name="Fan D."/>
            <person name="Hee Yim S."/>
            <person name="Yao X."/>
            <person name="Jordan D."/>
            <person name="Xiong Y."/>
            <person name="Ma Y."/>
            <person name="Lyapunov A.N."/>
            <person name="Chen G."/>
            <person name="Kulakova O.I."/>
            <person name="Sun Y."/>
            <person name="Lee S.G."/>
            <person name="Bronson R.T."/>
            <person name="Moskalev A.A."/>
            <person name="Sunyaev S.R."/>
            <person name="Zhang G."/>
            <person name="Krogh A."/>
            <person name="Wang J."/>
            <person name="Gladyshev V.N."/>
        </authorList>
    </citation>
    <scope>NUCLEOTIDE SEQUENCE [LARGE SCALE GENOMIC DNA]</scope>
</reference>
<evidence type="ECO:0000256" key="8">
    <source>
        <dbReference type="ARBA" id="ARBA00022932"/>
    </source>
</evidence>
<comment type="subunit">
    <text evidence="13">Interacts with FANCD2, FANCI, PCNA, RAD51 and HELQ.</text>
</comment>
<gene>
    <name evidence="17" type="ORF">D623_10021601</name>
</gene>
<dbReference type="Gene3D" id="3.30.420.10">
    <property type="entry name" value="Ribonuclease H-like superfamily/Ribonuclease H"/>
    <property type="match status" value="1"/>
</dbReference>
<keyword evidence="9" id="KW-0238">DNA-binding</keyword>
<dbReference type="GO" id="GO:0006302">
    <property type="term" value="P:double-strand break repair"/>
    <property type="evidence" value="ECO:0007669"/>
    <property type="project" value="TreeGrafter"/>
</dbReference>
<evidence type="ECO:0000256" key="4">
    <source>
        <dbReference type="ARBA" id="ARBA00022679"/>
    </source>
</evidence>
<dbReference type="EC" id="2.7.7.7" evidence="3"/>
<keyword evidence="5" id="KW-0548">Nucleotidyltransferase</keyword>
<evidence type="ECO:0000313" key="17">
    <source>
        <dbReference type="EMBL" id="EPQ20435.1"/>
    </source>
</evidence>
<keyword evidence="7" id="KW-0227">DNA damage</keyword>
<dbReference type="Pfam" id="PF00476">
    <property type="entry name" value="DNA_pol_A"/>
    <property type="match status" value="1"/>
</dbReference>
<dbReference type="FunFam" id="3.30.70.370:FF:000008">
    <property type="entry name" value="DNA polymerase nu"/>
    <property type="match status" value="1"/>
</dbReference>
<dbReference type="SMART" id="SM00482">
    <property type="entry name" value="POLAc"/>
    <property type="match status" value="1"/>
</dbReference>
<keyword evidence="11" id="KW-0539">Nucleus</keyword>
<evidence type="ECO:0000313" key="18">
    <source>
        <dbReference type="Proteomes" id="UP000052978"/>
    </source>
</evidence>
<dbReference type="InterPro" id="IPR040940">
    <property type="entry name" value="DNA_pol_P_Exo"/>
</dbReference>
<feature type="region of interest" description="Disordered" evidence="15">
    <location>
        <begin position="867"/>
        <end position="900"/>
    </location>
</feature>
<feature type="domain" description="DNA-directed DNA polymerase family A palm" evidence="16">
    <location>
        <begin position="614"/>
        <end position="823"/>
    </location>
</feature>
<dbReference type="Proteomes" id="UP000052978">
    <property type="component" value="Unassembled WGS sequence"/>
</dbReference>
<evidence type="ECO:0000256" key="12">
    <source>
        <dbReference type="ARBA" id="ARBA00049244"/>
    </source>
</evidence>
<dbReference type="GO" id="GO:0005634">
    <property type="term" value="C:nucleus"/>
    <property type="evidence" value="ECO:0007669"/>
    <property type="project" value="UniProtKB-SubCell"/>
</dbReference>
<evidence type="ECO:0000259" key="16">
    <source>
        <dbReference type="SMART" id="SM00482"/>
    </source>
</evidence>
<dbReference type="FunFam" id="1.10.150.20:FF:000002">
    <property type="entry name" value="DNA polymerase I"/>
    <property type="match status" value="1"/>
</dbReference>
<dbReference type="InterPro" id="IPR036397">
    <property type="entry name" value="RNaseH_sf"/>
</dbReference>
<name>S7NTZ5_MYOBR</name>
<dbReference type="PRINTS" id="PR00868">
    <property type="entry name" value="DNAPOLI"/>
</dbReference>
<dbReference type="GO" id="GO:0003677">
    <property type="term" value="F:DNA binding"/>
    <property type="evidence" value="ECO:0007669"/>
    <property type="project" value="UniProtKB-KW"/>
</dbReference>